<protein>
    <recommendedName>
        <fullName evidence="5">DUF1778 domain-containing protein</fullName>
    </recommendedName>
</protein>
<dbReference type="AlphaFoldDB" id="A0A1R4H0W3"/>
<dbReference type="EMBL" id="FUKJ01000044">
    <property type="protein sequence ID" value="SJM89861.1"/>
    <property type="molecule type" value="Genomic_DNA"/>
</dbReference>
<dbReference type="PANTHER" id="PTHR35401">
    <property type="entry name" value="COPG FAMILY HELIX-TURN-HELIX PROTEIN-RELATED-RELATED"/>
    <property type="match status" value="1"/>
</dbReference>
<organism evidence="3 4">
    <name type="scientific">Crenothrix polyspora</name>
    <dbReference type="NCBI Taxonomy" id="360316"/>
    <lineage>
        <taxon>Bacteria</taxon>
        <taxon>Pseudomonadati</taxon>
        <taxon>Pseudomonadota</taxon>
        <taxon>Gammaproteobacteria</taxon>
        <taxon>Methylococcales</taxon>
        <taxon>Crenotrichaceae</taxon>
        <taxon>Crenothrix</taxon>
    </lineage>
</organism>
<dbReference type="InterPro" id="IPR010985">
    <property type="entry name" value="Ribbon_hlx_hlx"/>
</dbReference>
<reference evidence="4" key="1">
    <citation type="submission" date="2017-02" db="EMBL/GenBank/DDBJ databases">
        <authorList>
            <person name="Daims H."/>
        </authorList>
    </citation>
    <scope>NUCLEOTIDE SEQUENCE [LARGE SCALE GENOMIC DNA]</scope>
</reference>
<dbReference type="GO" id="GO:0006355">
    <property type="term" value="P:regulation of DNA-templated transcription"/>
    <property type="evidence" value="ECO:0007669"/>
    <property type="project" value="InterPro"/>
</dbReference>
<dbReference type="RefSeq" id="WP_087145826.1">
    <property type="nucleotide sequence ID" value="NZ_FUKJ01000044.1"/>
</dbReference>
<accession>A0A1R4H0W3</accession>
<dbReference type="OrthoDB" id="6505495at2"/>
<gene>
    <name evidence="3" type="ORF">CRENPOLYSF2_1380010</name>
</gene>
<dbReference type="Proteomes" id="UP000195442">
    <property type="component" value="Unassembled WGS sequence"/>
</dbReference>
<name>A0A1R4H0W3_9GAMM</name>
<evidence type="ECO:0000313" key="3">
    <source>
        <dbReference type="EMBL" id="SJM89861.1"/>
    </source>
</evidence>
<dbReference type="Gene3D" id="1.20.5.780">
    <property type="entry name" value="Single helix bin"/>
    <property type="match status" value="1"/>
</dbReference>
<keyword evidence="1" id="KW-1277">Toxin-antitoxin system</keyword>
<evidence type="ECO:0000256" key="1">
    <source>
        <dbReference type="ARBA" id="ARBA00022649"/>
    </source>
</evidence>
<evidence type="ECO:0000256" key="2">
    <source>
        <dbReference type="ARBA" id="ARBA00049988"/>
    </source>
</evidence>
<dbReference type="Pfam" id="PF08681">
    <property type="entry name" value="TacA1"/>
    <property type="match status" value="1"/>
</dbReference>
<sequence length="95" mass="11201">MSTNTNKQDALKIRIDPVTLQLLEQARRYIDLDKSKFIRQSIREKAESVIAAHEKTQFSTEDWERFFEMVDNPPEPTEHMKKAAMTYKRIIADES</sequence>
<evidence type="ECO:0000313" key="4">
    <source>
        <dbReference type="Proteomes" id="UP000195442"/>
    </source>
</evidence>
<dbReference type="SUPFAM" id="SSF47598">
    <property type="entry name" value="Ribbon-helix-helix"/>
    <property type="match status" value="1"/>
</dbReference>
<dbReference type="InterPro" id="IPR014795">
    <property type="entry name" value="TacA_1-like"/>
</dbReference>
<proteinExistence type="inferred from homology"/>
<comment type="similarity">
    <text evidence="2">Belongs to the TacA antitoxin family.</text>
</comment>
<dbReference type="PANTHER" id="PTHR35401:SF2">
    <property type="entry name" value="ABC-TYPE TRANSPORT SYSTEM"/>
    <property type="match status" value="1"/>
</dbReference>
<evidence type="ECO:0008006" key="5">
    <source>
        <dbReference type="Google" id="ProtNLM"/>
    </source>
</evidence>
<keyword evidence="4" id="KW-1185">Reference proteome</keyword>